<dbReference type="Proteomes" id="UP000653305">
    <property type="component" value="Unassembled WGS sequence"/>
</dbReference>
<keyword evidence="5" id="KW-1185">Reference proteome</keyword>
<dbReference type="InterPro" id="IPR045206">
    <property type="entry name" value="Maestro_heat-like_prot"/>
</dbReference>
<name>A0A830D0X5_9LAMI</name>
<dbReference type="InterPro" id="IPR018082">
    <property type="entry name" value="AmbAllergen"/>
</dbReference>
<keyword evidence="1" id="KW-0732">Signal</keyword>
<dbReference type="Gene3D" id="1.25.10.10">
    <property type="entry name" value="Leucine-rich Repeat Variant"/>
    <property type="match status" value="1"/>
</dbReference>
<organism evidence="4 5">
    <name type="scientific">Phtheirospermum japonicum</name>
    <dbReference type="NCBI Taxonomy" id="374723"/>
    <lineage>
        <taxon>Eukaryota</taxon>
        <taxon>Viridiplantae</taxon>
        <taxon>Streptophyta</taxon>
        <taxon>Embryophyta</taxon>
        <taxon>Tracheophyta</taxon>
        <taxon>Spermatophyta</taxon>
        <taxon>Magnoliopsida</taxon>
        <taxon>eudicotyledons</taxon>
        <taxon>Gunneridae</taxon>
        <taxon>Pentapetalae</taxon>
        <taxon>asterids</taxon>
        <taxon>lamiids</taxon>
        <taxon>Lamiales</taxon>
        <taxon>Orobanchaceae</taxon>
        <taxon>Orobanchaceae incertae sedis</taxon>
        <taxon>Phtheirospermum</taxon>
    </lineage>
</organism>
<dbReference type="InterPro" id="IPR011050">
    <property type="entry name" value="Pectin_lyase_fold/virulence"/>
</dbReference>
<feature type="domain" description="Maestro/Maestro-like HEAT-repeats" evidence="3">
    <location>
        <begin position="949"/>
        <end position="1196"/>
    </location>
</feature>
<dbReference type="Gene3D" id="2.160.20.10">
    <property type="entry name" value="Single-stranded right-handed beta-helix, Pectin lyase-like"/>
    <property type="match status" value="1"/>
</dbReference>
<accession>A0A830D0X5</accession>
<evidence type="ECO:0000256" key="1">
    <source>
        <dbReference type="ARBA" id="ARBA00022729"/>
    </source>
</evidence>
<dbReference type="Pfam" id="PF23210">
    <property type="entry name" value="HEAT_Maestro_2"/>
    <property type="match status" value="1"/>
</dbReference>
<dbReference type="OrthoDB" id="1884734at2759"/>
<evidence type="ECO:0000313" key="4">
    <source>
        <dbReference type="EMBL" id="GFQ00886.1"/>
    </source>
</evidence>
<evidence type="ECO:0000259" key="2">
    <source>
        <dbReference type="Pfam" id="PF23210"/>
    </source>
</evidence>
<dbReference type="EMBL" id="BMAC01000646">
    <property type="protein sequence ID" value="GFQ00886.1"/>
    <property type="molecule type" value="Genomic_DNA"/>
</dbReference>
<dbReference type="Pfam" id="PF23227">
    <property type="entry name" value="HEAT_MROH2B_C"/>
    <property type="match status" value="1"/>
</dbReference>
<reference evidence="4" key="1">
    <citation type="submission" date="2020-07" db="EMBL/GenBank/DDBJ databases">
        <title>Ethylene signaling mediates host invasion by parasitic plants.</title>
        <authorList>
            <person name="Yoshida S."/>
        </authorList>
    </citation>
    <scope>NUCLEOTIDE SEQUENCE</scope>
    <source>
        <strain evidence="4">Okayama</strain>
    </source>
</reference>
<dbReference type="InterPro" id="IPR012334">
    <property type="entry name" value="Pectin_lyas_fold"/>
</dbReference>
<sequence length="1434" mass="158827">MLSEAWHAKRPLLVEAVKSLLDESNLAVCKALSELIVVMASHCYLVGPPGELFVEYLVRHCAMTDVDRADTETSKDFVRLTGSFYPFMQRKSEKLSLDHSSLDGVLNCVNIGGVCPTDLREVCEKGLLLLTVTIPEMEHVLWPFLLKLIIPRIYTGAVATVCRCISELCRTKHTQSDTIISDCKARADIPNPEDLFARLVVLLHNPLAREQLVTHILTVLNHLASLFPKNIILFWQDEIPKMKAYVSDPEDLKQDPLYQETWDDMIINFVAESLDVIQDVDWVISLGNSFSKQYELYSSDDEHSALLHRCLGILLQKVHDRTYVHDKIDLMYMQSNIALPVNRLGLAKAMGLVAASHLDTVLDKLKDILDNVGDSIFQRAKMEESDDVHAALALMYGYAAKYAPSTVIEARIDALVGTNMLSHLLNVRHPTAKQAVITAIDLLGQAVIGAAESGISFPLKRRDVLLDYILTLMGRDDEDGFSDSNLEFLHTQLLLPGTIEYVQFKTGYFRIFSLPNDPPDVINGLIHNLITLLCAILVTSGEDGRSRAEQLLHILRQIDTYVSSSVEYQRERGCLAAYEMLHKFRTICVSGYCSLGCQGSCTHNKRIDRASTCNFTNLPSAFVSPSRDALCLGERIMVYLPRCADTNPEVRKTAAQILDLFFSISLSLPKSAISSGLDIELCYRALSALEDVIAILRSDASLDPSEVFNRVVSSVCILFTKDELVAALYVCSAAICDKVKPSAEGAIQAVIEFIIKRGRELNEADISRTTQSLLSAAIHVSEKYLRQETLGAISSLAENTSSRIVFDEVLAAAEKDIATKDVSRLRGGWPIQDVFYEPLVFGDWEVGGVLGLQIGGGKVGKKAVEESYGSVLATLVLHLGSCHSLANSGQHEPLRALLVAFNAFCECVGDLEMGKIMARDREQSEEETWIGLIGDLAGCISIKRPKEMVEGLTRHVSDDSPNVRRLCLRGLVQMPPVHVVQYTTQILSVIVALLDDTDESVQLTAVSCLLTVLGSSSTSAVEPVLLNLSVRLRNLQICMNSKIRANAFAGFGELSNYGIGPQRDAFLEQVHSVFPRLVLHLHDDDLGVRRACRNTFKCIAPLVEFDGMVALANSHRFGSDHRGDYEDFLRDIARQITMHMSSRISTYMASMIQAFEAPWPVIQANAIYLCSSIISFSSDQHISALYQSQVFGMLIGKTSRSTDAIVRATGSLALGLLLKSAKSGSWKAARLDLVDSILMGHSTESSRRRTRSISQKNHLIQNKEHKQRNKEEKLIRSPLLRHRNPIDDCWRCDPNWSTRRHRLADCAIGFGKNAVGGKYGRIYTVTDPSQDDPVNPKPGTLRHAAIQHDPLWIIFKSDMVIRPKQELIINSHKTIAGGACIAIHHASNIIVHGIHTHDYVKSGNAVIRDSPSRAGWWEVSDGDGVAIFGGRNLD</sequence>
<gene>
    <name evidence="4" type="ORF">PHJA_002232500</name>
</gene>
<dbReference type="GO" id="GO:0005737">
    <property type="term" value="C:cytoplasm"/>
    <property type="evidence" value="ECO:0007669"/>
    <property type="project" value="TreeGrafter"/>
</dbReference>
<feature type="domain" description="MROH2B-like HEAT-repeats" evidence="2">
    <location>
        <begin position="119"/>
        <end position="478"/>
    </location>
</feature>
<dbReference type="PRINTS" id="PR00807">
    <property type="entry name" value="AMBALLERGEN"/>
</dbReference>
<dbReference type="InterPro" id="IPR016024">
    <property type="entry name" value="ARM-type_fold"/>
</dbReference>
<evidence type="ECO:0000259" key="3">
    <source>
        <dbReference type="Pfam" id="PF23227"/>
    </source>
</evidence>
<dbReference type="SUPFAM" id="SSF51126">
    <property type="entry name" value="Pectin lyase-like"/>
    <property type="match status" value="1"/>
</dbReference>
<comment type="caution">
    <text evidence="4">The sequence shown here is derived from an EMBL/GenBank/DDBJ whole genome shotgun (WGS) entry which is preliminary data.</text>
</comment>
<protein>
    <submittedName>
        <fullName evidence="4">Protein shoot gravitropism 6</fullName>
    </submittedName>
</protein>
<dbReference type="InterPro" id="IPR055408">
    <property type="entry name" value="HEAT_MROH2B-like"/>
</dbReference>
<proteinExistence type="predicted"/>
<evidence type="ECO:0000313" key="5">
    <source>
        <dbReference type="Proteomes" id="UP000653305"/>
    </source>
</evidence>
<dbReference type="SUPFAM" id="SSF48371">
    <property type="entry name" value="ARM repeat"/>
    <property type="match status" value="2"/>
</dbReference>
<dbReference type="PANTHER" id="PTHR23120">
    <property type="entry name" value="MAESTRO-RELATED HEAT DOMAIN-CONTAINING"/>
    <property type="match status" value="1"/>
</dbReference>
<dbReference type="PANTHER" id="PTHR23120:SF0">
    <property type="entry name" value="MAESTRO HEAT-LIKE REPEAT FAMILY MEMBER 1"/>
    <property type="match status" value="1"/>
</dbReference>
<dbReference type="InterPro" id="IPR011989">
    <property type="entry name" value="ARM-like"/>
</dbReference>
<dbReference type="InterPro" id="IPR055406">
    <property type="entry name" value="HEAT_Maestro"/>
</dbReference>